<proteinExistence type="predicted"/>
<name>A0A376TXK5_ECOLX</name>
<evidence type="ECO:0000313" key="2">
    <source>
        <dbReference type="EMBL" id="STI81670.1"/>
    </source>
</evidence>
<dbReference type="InterPro" id="IPR031376">
    <property type="entry name" value="PCB_OB"/>
</dbReference>
<organism evidence="2 3">
    <name type="scientific">Escherichia coli</name>
    <dbReference type="NCBI Taxonomy" id="562"/>
    <lineage>
        <taxon>Bacteria</taxon>
        <taxon>Pseudomonadati</taxon>
        <taxon>Pseudomonadota</taxon>
        <taxon>Gammaproteobacteria</taxon>
        <taxon>Enterobacterales</taxon>
        <taxon>Enterobacteriaceae</taxon>
        <taxon>Escherichia</taxon>
    </lineage>
</organism>
<gene>
    <name evidence="2" type="primary">mrcA_3</name>
    <name evidence="2" type="ORF">NCTC8622_00613</name>
</gene>
<reference evidence="2 3" key="1">
    <citation type="submission" date="2018-06" db="EMBL/GenBank/DDBJ databases">
        <authorList>
            <consortium name="Pathogen Informatics"/>
            <person name="Doyle S."/>
        </authorList>
    </citation>
    <scope>NUCLEOTIDE SEQUENCE [LARGE SCALE GENOMIC DNA]</scope>
    <source>
        <strain evidence="2 3">NCTC8622</strain>
    </source>
</reference>
<evidence type="ECO:0000259" key="1">
    <source>
        <dbReference type="Pfam" id="PF17092"/>
    </source>
</evidence>
<protein>
    <submittedName>
        <fullName evidence="2">Penicillin-binding protein 1A</fullName>
    </submittedName>
</protein>
<dbReference type="AlphaFoldDB" id="A0A376TXK5"/>
<accession>A0A376TXK5</accession>
<evidence type="ECO:0000313" key="3">
    <source>
        <dbReference type="Proteomes" id="UP000254079"/>
    </source>
</evidence>
<dbReference type="Proteomes" id="UP000254079">
    <property type="component" value="Unassembled WGS sequence"/>
</dbReference>
<sequence>MLWKVGESAWDNNKITDTLKALPTYGPLLPAAVTSANPQQATADAGGRVDRRIEYGRRSLGASLPFGYSARTDAA</sequence>
<dbReference type="Pfam" id="PF17092">
    <property type="entry name" value="PCB_OB"/>
    <property type="match status" value="1"/>
</dbReference>
<feature type="domain" description="Penicillin-binding protein OB-like" evidence="1">
    <location>
        <begin position="2"/>
        <end position="47"/>
    </location>
</feature>
<dbReference type="EMBL" id="UGCP01000002">
    <property type="protein sequence ID" value="STI81670.1"/>
    <property type="molecule type" value="Genomic_DNA"/>
</dbReference>